<dbReference type="PANTHER" id="PTHR43495:SF5">
    <property type="entry name" value="GAMMA-AMINOBUTYRIC ACID PERMEASE"/>
    <property type="match status" value="1"/>
</dbReference>
<feature type="transmembrane region" description="Helical" evidence="6">
    <location>
        <begin position="189"/>
        <end position="212"/>
    </location>
</feature>
<feature type="transmembrane region" description="Helical" evidence="6">
    <location>
        <begin position="12"/>
        <end position="34"/>
    </location>
</feature>
<organism evidence="8 9">
    <name type="scientific">Citrobacter braakii</name>
    <dbReference type="NCBI Taxonomy" id="57706"/>
    <lineage>
        <taxon>Bacteria</taxon>
        <taxon>Pseudomonadati</taxon>
        <taxon>Pseudomonadota</taxon>
        <taxon>Gammaproteobacteria</taxon>
        <taxon>Enterobacterales</taxon>
        <taxon>Enterobacteriaceae</taxon>
        <taxon>Citrobacter</taxon>
        <taxon>Citrobacter freundii complex</taxon>
    </lineage>
</organism>
<dbReference type="AlphaFoldDB" id="A0A1V8NSM7"/>
<keyword evidence="2" id="KW-0813">Transport</keyword>
<dbReference type="InterPro" id="IPR004840">
    <property type="entry name" value="Amino_acid_permease_CS"/>
</dbReference>
<sequence>MELDRSLKARHLTMISVGGVIGAGFFLGAGAAIARTGPSVVLAYLAGGIITLFIMVLLAEMAVAKPVSGSFEHYARIAFGPWCGFMTGWTYWLAFLIGPASEAIAAGTFLNMWFPGVPVWLFCLVIASSMTVINMVGVHFFGEVEFWLSLVKVVALLAFIVAGCYSLGLDTASPARISNFTDNGSFFAAGIPGFLGAMLMVIFSFGGTEAIGTAAGESEDPQRDIPKTLRGTVVRILLLYVGSLTVLLFILPWQQAGISSSPYVEATGILGGDIARNMMNFVVLTAALSCIDTGVYATSRMLHAMATEGYFPAWFARLHPAHKTPNNAILASSLVLFTGVIIAILSPDAYVILAGISGFGFLFTWLMIALSQPAMRQLALRDGTLLYRAPAAHIIQPVTVVLIVLVMAGQFFTDGGDITLLTVLAWLSIASAYYCFVVRKKLQRRHTDEKSHAE</sequence>
<evidence type="ECO:0000256" key="4">
    <source>
        <dbReference type="ARBA" id="ARBA00022989"/>
    </source>
</evidence>
<gene>
    <name evidence="8" type="ORF">BZK42_24750</name>
</gene>
<dbReference type="GO" id="GO:0006865">
    <property type="term" value="P:amino acid transport"/>
    <property type="evidence" value="ECO:0007669"/>
    <property type="project" value="InterPro"/>
</dbReference>
<evidence type="ECO:0000256" key="3">
    <source>
        <dbReference type="ARBA" id="ARBA00022692"/>
    </source>
</evidence>
<feature type="transmembrane region" description="Helical" evidence="6">
    <location>
        <begin position="75"/>
        <end position="97"/>
    </location>
</feature>
<keyword evidence="5 6" id="KW-0472">Membrane</keyword>
<evidence type="ECO:0000256" key="5">
    <source>
        <dbReference type="ARBA" id="ARBA00023136"/>
    </source>
</evidence>
<dbReference type="RefSeq" id="WP_080860720.1">
    <property type="nucleotide sequence ID" value="NZ_CP077405.1"/>
</dbReference>
<evidence type="ECO:0000256" key="6">
    <source>
        <dbReference type="SAM" id="Phobius"/>
    </source>
</evidence>
<dbReference type="InterPro" id="IPR004841">
    <property type="entry name" value="AA-permease/SLC12A_dom"/>
</dbReference>
<evidence type="ECO:0000313" key="8">
    <source>
        <dbReference type="EMBL" id="OQM39436.1"/>
    </source>
</evidence>
<feature type="transmembrane region" description="Helical" evidence="6">
    <location>
        <begin position="40"/>
        <end position="63"/>
    </location>
</feature>
<feature type="transmembrane region" description="Helical" evidence="6">
    <location>
        <begin position="418"/>
        <end position="436"/>
    </location>
</feature>
<feature type="transmembrane region" description="Helical" evidence="6">
    <location>
        <begin position="233"/>
        <end position="254"/>
    </location>
</feature>
<dbReference type="Pfam" id="PF00324">
    <property type="entry name" value="AA_permease"/>
    <property type="match status" value="1"/>
</dbReference>
<feature type="transmembrane region" description="Helical" evidence="6">
    <location>
        <begin position="391"/>
        <end position="412"/>
    </location>
</feature>
<dbReference type="GO" id="GO:0055085">
    <property type="term" value="P:transmembrane transport"/>
    <property type="evidence" value="ECO:0007669"/>
    <property type="project" value="InterPro"/>
</dbReference>
<protein>
    <recommendedName>
        <fullName evidence="7">Amino acid permease/ SLC12A domain-containing protein</fullName>
    </recommendedName>
</protein>
<dbReference type="FunFam" id="1.20.1740.10:FF:000001">
    <property type="entry name" value="Amino acid permease"/>
    <property type="match status" value="1"/>
</dbReference>
<dbReference type="PANTHER" id="PTHR43495">
    <property type="entry name" value="GABA PERMEASE"/>
    <property type="match status" value="1"/>
</dbReference>
<feature type="transmembrane region" description="Helical" evidence="6">
    <location>
        <begin position="117"/>
        <end position="138"/>
    </location>
</feature>
<comment type="subcellular location">
    <subcellularLocation>
        <location evidence="1">Cell inner membrane</location>
        <topology evidence="1">Multi-pass membrane protein</topology>
    </subcellularLocation>
</comment>
<feature type="domain" description="Amino acid permease/ SLC12A" evidence="7">
    <location>
        <begin position="11"/>
        <end position="435"/>
    </location>
</feature>
<dbReference type="GO" id="GO:0005886">
    <property type="term" value="C:plasma membrane"/>
    <property type="evidence" value="ECO:0007669"/>
    <property type="project" value="UniProtKB-SubCell"/>
</dbReference>
<proteinExistence type="predicted"/>
<dbReference type="Gene3D" id="1.20.1740.10">
    <property type="entry name" value="Amino acid/polyamine transporter I"/>
    <property type="match status" value="1"/>
</dbReference>
<keyword evidence="4 6" id="KW-1133">Transmembrane helix</keyword>
<feature type="transmembrane region" description="Helical" evidence="6">
    <location>
        <begin position="327"/>
        <end position="345"/>
    </location>
</feature>
<dbReference type="Proteomes" id="UP000192573">
    <property type="component" value="Unassembled WGS sequence"/>
</dbReference>
<evidence type="ECO:0000259" key="7">
    <source>
        <dbReference type="Pfam" id="PF00324"/>
    </source>
</evidence>
<comment type="caution">
    <text evidence="8">The sequence shown here is derived from an EMBL/GenBank/DDBJ whole genome shotgun (WGS) entry which is preliminary data.</text>
</comment>
<accession>A0A1V8NSM7</accession>
<feature type="transmembrane region" description="Helical" evidence="6">
    <location>
        <begin position="351"/>
        <end position="370"/>
    </location>
</feature>
<dbReference type="PIRSF" id="PIRSF006060">
    <property type="entry name" value="AA_transporter"/>
    <property type="match status" value="1"/>
</dbReference>
<feature type="transmembrane region" description="Helical" evidence="6">
    <location>
        <begin position="150"/>
        <end position="169"/>
    </location>
</feature>
<dbReference type="EMBL" id="NAEW01000023">
    <property type="protein sequence ID" value="OQM39436.1"/>
    <property type="molecule type" value="Genomic_DNA"/>
</dbReference>
<dbReference type="PROSITE" id="PS00218">
    <property type="entry name" value="AMINO_ACID_PERMEASE_1"/>
    <property type="match status" value="1"/>
</dbReference>
<reference evidence="8 9" key="1">
    <citation type="submission" date="2017-03" db="EMBL/GenBank/DDBJ databases">
        <authorList>
            <person name="Afonso C.L."/>
            <person name="Miller P.J."/>
            <person name="Scott M.A."/>
            <person name="Spackman E."/>
            <person name="Goraichik I."/>
            <person name="Dimitrov K.M."/>
            <person name="Suarez D.L."/>
            <person name="Swayne D.E."/>
        </authorList>
    </citation>
    <scope>NUCLEOTIDE SEQUENCE [LARGE SCALE GENOMIC DNA]</scope>
    <source>
        <strain evidence="8 9">ATCC 51113</strain>
    </source>
</reference>
<evidence type="ECO:0000256" key="2">
    <source>
        <dbReference type="ARBA" id="ARBA00022448"/>
    </source>
</evidence>
<name>A0A1V8NSM7_CITBR</name>
<evidence type="ECO:0000313" key="9">
    <source>
        <dbReference type="Proteomes" id="UP000192573"/>
    </source>
</evidence>
<keyword evidence="3 6" id="KW-0812">Transmembrane</keyword>
<evidence type="ECO:0000256" key="1">
    <source>
        <dbReference type="ARBA" id="ARBA00004429"/>
    </source>
</evidence>
<feature type="transmembrane region" description="Helical" evidence="6">
    <location>
        <begin position="274"/>
        <end position="297"/>
    </location>
</feature>